<accession>A0A975BH22</accession>
<dbReference type="Proteomes" id="UP000663722">
    <property type="component" value="Chromosome"/>
</dbReference>
<organism evidence="1 2">
    <name type="scientific">Desulfonema magnum</name>
    <dbReference type="NCBI Taxonomy" id="45655"/>
    <lineage>
        <taxon>Bacteria</taxon>
        <taxon>Pseudomonadati</taxon>
        <taxon>Thermodesulfobacteriota</taxon>
        <taxon>Desulfobacteria</taxon>
        <taxon>Desulfobacterales</taxon>
        <taxon>Desulfococcaceae</taxon>
        <taxon>Desulfonema</taxon>
    </lineage>
</organism>
<name>A0A975BH22_9BACT</name>
<dbReference type="KEGG" id="dmm:dnm_013800"/>
<evidence type="ECO:0000313" key="2">
    <source>
        <dbReference type="Proteomes" id="UP000663722"/>
    </source>
</evidence>
<sequence length="41" mass="4882">MGCGVFKCFLCVADRRHSESRILKYLKWRNYAALVEKRPVH</sequence>
<protein>
    <submittedName>
        <fullName evidence="1">Uncharacterized protein</fullName>
    </submittedName>
</protein>
<evidence type="ECO:0000313" key="1">
    <source>
        <dbReference type="EMBL" id="QTA85372.1"/>
    </source>
</evidence>
<reference evidence="1" key="1">
    <citation type="journal article" date="2021" name="Microb. Physiol.">
        <title>Proteogenomic Insights into the Physiology of Marine, Sulfate-Reducing, Filamentous Desulfonema limicola and Desulfonema magnum.</title>
        <authorList>
            <person name="Schnaars V."/>
            <person name="Wohlbrand L."/>
            <person name="Scheve S."/>
            <person name="Hinrichs C."/>
            <person name="Reinhardt R."/>
            <person name="Rabus R."/>
        </authorList>
    </citation>
    <scope>NUCLEOTIDE SEQUENCE</scope>
    <source>
        <strain evidence="1">4be13</strain>
    </source>
</reference>
<dbReference type="EMBL" id="CP061800">
    <property type="protein sequence ID" value="QTA85372.1"/>
    <property type="molecule type" value="Genomic_DNA"/>
</dbReference>
<proteinExistence type="predicted"/>
<keyword evidence="2" id="KW-1185">Reference proteome</keyword>
<gene>
    <name evidence="1" type="ORF">dnm_013800</name>
</gene>
<dbReference type="AlphaFoldDB" id="A0A975BH22"/>